<feature type="domain" description="MaoC-like" evidence="2">
    <location>
        <begin position="23"/>
        <end position="124"/>
    </location>
</feature>
<dbReference type="Pfam" id="PF01575">
    <property type="entry name" value="MaoC_dehydratas"/>
    <property type="match status" value="1"/>
</dbReference>
<dbReference type="PANTHER" id="PTHR43664:SF1">
    <property type="entry name" value="BETA-METHYLMALYL-COA DEHYDRATASE"/>
    <property type="match status" value="1"/>
</dbReference>
<accession>A0A974W3W5</accession>
<keyword evidence="4" id="KW-1185">Reference proteome</keyword>
<proteinExistence type="inferred from homology"/>
<dbReference type="Gene3D" id="3.10.129.10">
    <property type="entry name" value="Hotdog Thioesterase"/>
    <property type="match status" value="1"/>
</dbReference>
<gene>
    <name evidence="3" type="ORF">JWS13_20235</name>
</gene>
<evidence type="ECO:0000259" key="2">
    <source>
        <dbReference type="Pfam" id="PF01575"/>
    </source>
</evidence>
<dbReference type="Proteomes" id="UP000662986">
    <property type="component" value="Chromosome"/>
</dbReference>
<dbReference type="InterPro" id="IPR029069">
    <property type="entry name" value="HotDog_dom_sf"/>
</dbReference>
<dbReference type="InterPro" id="IPR002539">
    <property type="entry name" value="MaoC-like_dom"/>
</dbReference>
<reference evidence="3 4" key="1">
    <citation type="journal article" date="2021" name="Microbiol. Resour. Announc.">
        <title>Complete Genome Sequences of Two Rhodococcus sp. Strains with Large and Linear Chromosomes, Isolated from Apple Rhizosphere.</title>
        <authorList>
            <person name="Benning S."/>
            <person name="Brugnone N."/>
            <person name="Siani R."/>
            <person name="Kublik S."/>
            <person name="Schloter M."/>
            <person name="Rad V."/>
        </authorList>
    </citation>
    <scope>NUCLEOTIDE SEQUENCE [LARGE SCALE GENOMIC DNA]</scope>
    <source>
        <strain evidence="3 4">R79</strain>
    </source>
</reference>
<sequence length="151" mass="16585">MLNGPFPIYAEDLEVGTRIHLGTYEVSEEEVLEFGRRWDDLPIHTCPSKAASSQFGGLIASGVHTMAMNQSLMSRKFISHLAIVAGKGIREMRLDHPVRPGDTLSCDVTIVSIDLRDGRADLTTRASMVNQDGQQVLDLTGVTVIRRRPPG</sequence>
<name>A0A974W3W5_9NOCA</name>
<evidence type="ECO:0000313" key="4">
    <source>
        <dbReference type="Proteomes" id="UP000662986"/>
    </source>
</evidence>
<dbReference type="PANTHER" id="PTHR43664">
    <property type="entry name" value="MONOAMINE OXIDASE-RELATED"/>
    <property type="match status" value="1"/>
</dbReference>
<reference evidence="3 4" key="2">
    <citation type="journal article" date="2022" name="Arch. Microbiol.">
        <title>Rhodococcus pseudokoreensis sp. nov. isolated from the rhizosphere of young M26 apple rootstocks.</title>
        <authorList>
            <person name="Kampfer P."/>
            <person name="Glaeser S.P."/>
            <person name="Blom J."/>
            <person name="Wolf J."/>
            <person name="Benning S."/>
            <person name="Schloter M."/>
            <person name="Neumann-Schaal M."/>
        </authorList>
    </citation>
    <scope>NUCLEOTIDE SEQUENCE [LARGE SCALE GENOMIC DNA]</scope>
    <source>
        <strain evidence="3 4">R79</strain>
    </source>
</reference>
<dbReference type="EMBL" id="CP070619">
    <property type="protein sequence ID" value="QSE90788.1"/>
    <property type="molecule type" value="Genomic_DNA"/>
</dbReference>
<protein>
    <submittedName>
        <fullName evidence="3">MaoC family dehydratase N-terminal domain-containing protein</fullName>
    </submittedName>
</protein>
<dbReference type="InterPro" id="IPR052342">
    <property type="entry name" value="MCH/BMMD"/>
</dbReference>
<organism evidence="3 4">
    <name type="scientific">Rhodococcus pseudokoreensis</name>
    <dbReference type="NCBI Taxonomy" id="2811421"/>
    <lineage>
        <taxon>Bacteria</taxon>
        <taxon>Bacillati</taxon>
        <taxon>Actinomycetota</taxon>
        <taxon>Actinomycetes</taxon>
        <taxon>Mycobacteriales</taxon>
        <taxon>Nocardiaceae</taxon>
        <taxon>Rhodococcus</taxon>
    </lineage>
</organism>
<dbReference type="RefSeq" id="WP_206007210.1">
    <property type="nucleotide sequence ID" value="NZ_CP070619.1"/>
</dbReference>
<evidence type="ECO:0000313" key="3">
    <source>
        <dbReference type="EMBL" id="QSE90788.1"/>
    </source>
</evidence>
<evidence type="ECO:0000256" key="1">
    <source>
        <dbReference type="ARBA" id="ARBA00005254"/>
    </source>
</evidence>
<dbReference type="SUPFAM" id="SSF54637">
    <property type="entry name" value="Thioesterase/thiol ester dehydrase-isomerase"/>
    <property type="match status" value="1"/>
</dbReference>
<comment type="similarity">
    <text evidence="1">Belongs to the enoyl-CoA hydratase/isomerase family.</text>
</comment>